<dbReference type="AlphaFoldDB" id="A0A934KC61"/>
<evidence type="ECO:0000313" key="2">
    <source>
        <dbReference type="EMBL" id="MBJ7603774.1"/>
    </source>
</evidence>
<reference evidence="2 3" key="1">
    <citation type="submission" date="2020-10" db="EMBL/GenBank/DDBJ databases">
        <title>Ca. Dormibacterota MAGs.</title>
        <authorList>
            <person name="Montgomery K."/>
        </authorList>
    </citation>
    <scope>NUCLEOTIDE SEQUENCE [LARGE SCALE GENOMIC DNA]</scope>
    <source>
        <strain evidence="2">SC8811_S16_3</strain>
    </source>
</reference>
<accession>A0A934KC61</accession>
<evidence type="ECO:0000313" key="3">
    <source>
        <dbReference type="Proteomes" id="UP000620075"/>
    </source>
</evidence>
<name>A0A934KC61_9BACT</name>
<proteinExistence type="predicted"/>
<gene>
    <name evidence="2" type="ORF">JF888_11365</name>
</gene>
<feature type="transmembrane region" description="Helical" evidence="1">
    <location>
        <begin position="141"/>
        <end position="161"/>
    </location>
</feature>
<keyword evidence="1" id="KW-1133">Transmembrane helix</keyword>
<feature type="transmembrane region" description="Helical" evidence="1">
    <location>
        <begin position="112"/>
        <end position="135"/>
    </location>
</feature>
<dbReference type="Proteomes" id="UP000620075">
    <property type="component" value="Unassembled WGS sequence"/>
</dbReference>
<dbReference type="EMBL" id="JAEKNQ010000040">
    <property type="protein sequence ID" value="MBJ7603774.1"/>
    <property type="molecule type" value="Genomic_DNA"/>
</dbReference>
<dbReference type="RefSeq" id="WP_338180329.1">
    <property type="nucleotide sequence ID" value="NZ_JAEKNQ010000040.1"/>
</dbReference>
<organism evidence="2 3">
    <name type="scientific">Candidatus Dormiibacter inghamiae</name>
    <dbReference type="NCBI Taxonomy" id="3127013"/>
    <lineage>
        <taxon>Bacteria</taxon>
        <taxon>Bacillati</taxon>
        <taxon>Candidatus Dormiibacterota</taxon>
        <taxon>Candidatus Dormibacteria</taxon>
        <taxon>Candidatus Dormibacterales</taxon>
        <taxon>Candidatus Dormibacteraceae</taxon>
        <taxon>Candidatus Dormiibacter</taxon>
    </lineage>
</organism>
<keyword evidence="1" id="KW-0472">Membrane</keyword>
<comment type="caution">
    <text evidence="2">The sequence shown here is derived from an EMBL/GenBank/DDBJ whole genome shotgun (WGS) entry which is preliminary data.</text>
</comment>
<evidence type="ECO:0000256" key="1">
    <source>
        <dbReference type="SAM" id="Phobius"/>
    </source>
</evidence>
<protein>
    <submittedName>
        <fullName evidence="2">Uncharacterized protein</fullName>
    </submittedName>
</protein>
<sequence length="172" mass="17324">MSRWQLSALAGALLLGAALTLLPVSLGALSPAVAVFCGGPALFFFALAMSRVWPAGLWLALVLLATEQLLATVLSDAVAVDAPLRGAALLWFAELAWLAGQPPGLPPPRAQLLAVAMVGLVGAALGWLVLAMASVPVAGGPGLTGAGVVAVVAVFAAFLWLNRSSRPPQADG</sequence>
<keyword evidence="1" id="KW-0812">Transmembrane</keyword>